<accession>A0A512JEW1</accession>
<comment type="caution">
    <text evidence="1">The sequence shown here is derived from an EMBL/GenBank/DDBJ whole genome shotgun (WGS) entry which is preliminary data.</text>
</comment>
<keyword evidence="2" id="KW-1185">Reference proteome</keyword>
<organism evidence="1 2">
    <name type="scientific">Methylobacterium gnaphalii</name>
    <dbReference type="NCBI Taxonomy" id="1010610"/>
    <lineage>
        <taxon>Bacteria</taxon>
        <taxon>Pseudomonadati</taxon>
        <taxon>Pseudomonadota</taxon>
        <taxon>Alphaproteobacteria</taxon>
        <taxon>Hyphomicrobiales</taxon>
        <taxon>Methylobacteriaceae</taxon>
        <taxon>Methylobacterium</taxon>
    </lineage>
</organism>
<dbReference type="RefSeq" id="WP_147044822.1">
    <property type="nucleotide sequence ID" value="NZ_BJZV01000001.1"/>
</dbReference>
<dbReference type="Proteomes" id="UP000321750">
    <property type="component" value="Unassembled WGS sequence"/>
</dbReference>
<sequence>MTGGNGKPSLDWISRPDWARGETESLNTNATAANDGDLSFSTEARMAHELVSLFLTITDEGTRERCLAFVREQADGSAE</sequence>
<evidence type="ECO:0000313" key="1">
    <source>
        <dbReference type="EMBL" id="GEP08490.1"/>
    </source>
</evidence>
<dbReference type="EMBL" id="BJZV01000001">
    <property type="protein sequence ID" value="GEP08490.1"/>
    <property type="molecule type" value="Genomic_DNA"/>
</dbReference>
<gene>
    <name evidence="1" type="ORF">MGN01_03350</name>
</gene>
<evidence type="ECO:0000313" key="2">
    <source>
        <dbReference type="Proteomes" id="UP000321750"/>
    </source>
</evidence>
<name>A0A512JEW1_9HYPH</name>
<proteinExistence type="predicted"/>
<dbReference type="AlphaFoldDB" id="A0A512JEW1"/>
<protein>
    <submittedName>
        <fullName evidence="1">Uncharacterized protein</fullName>
    </submittedName>
</protein>
<reference evidence="1 2" key="1">
    <citation type="submission" date="2019-07" db="EMBL/GenBank/DDBJ databases">
        <title>Whole genome shotgun sequence of Methylobacterium gnaphalii NBRC 107716.</title>
        <authorList>
            <person name="Hosoyama A."/>
            <person name="Uohara A."/>
            <person name="Ohji S."/>
            <person name="Ichikawa N."/>
        </authorList>
    </citation>
    <scope>NUCLEOTIDE SEQUENCE [LARGE SCALE GENOMIC DNA]</scope>
    <source>
        <strain evidence="1 2">NBRC 107716</strain>
    </source>
</reference>